<dbReference type="SUPFAM" id="SSF88723">
    <property type="entry name" value="PIN domain-like"/>
    <property type="match status" value="1"/>
</dbReference>
<gene>
    <name evidence="1" type="ORF">ERS852523_04031</name>
</gene>
<reference evidence="1 2" key="1">
    <citation type="submission" date="2015-09" db="EMBL/GenBank/DDBJ databases">
        <authorList>
            <consortium name="Pathogen Informatics"/>
        </authorList>
    </citation>
    <scope>NUCLEOTIDE SEQUENCE [LARGE SCALE GENOMIC DNA]</scope>
    <source>
        <strain evidence="1 2">2789STDY5834911</strain>
    </source>
</reference>
<evidence type="ECO:0000313" key="1">
    <source>
        <dbReference type="EMBL" id="CUQ11844.1"/>
    </source>
</evidence>
<proteinExistence type="predicted"/>
<dbReference type="AlphaFoldDB" id="A0A174TNQ9"/>
<dbReference type="EMBL" id="CZAW01000076">
    <property type="protein sequence ID" value="CUQ11844.1"/>
    <property type="molecule type" value="Genomic_DNA"/>
</dbReference>
<evidence type="ECO:0000313" key="2">
    <source>
        <dbReference type="Proteomes" id="UP000095712"/>
    </source>
</evidence>
<dbReference type="Proteomes" id="UP000095712">
    <property type="component" value="Unassembled WGS sequence"/>
</dbReference>
<name>A0A174TNQ9_9FIRM</name>
<dbReference type="RefSeq" id="WP_055153806.1">
    <property type="nucleotide sequence ID" value="NZ_CZAW01000076.1"/>
</dbReference>
<dbReference type="InterPro" id="IPR029060">
    <property type="entry name" value="PIN-like_dom_sf"/>
</dbReference>
<organism evidence="1 2">
    <name type="scientific">Blautia wexlerae</name>
    <dbReference type="NCBI Taxonomy" id="418240"/>
    <lineage>
        <taxon>Bacteria</taxon>
        <taxon>Bacillati</taxon>
        <taxon>Bacillota</taxon>
        <taxon>Clostridia</taxon>
        <taxon>Lachnospirales</taxon>
        <taxon>Lachnospiraceae</taxon>
        <taxon>Blautia</taxon>
    </lineage>
</organism>
<protein>
    <submittedName>
        <fullName evidence="1">PIN domain</fullName>
    </submittedName>
</protein>
<accession>A0A174TNQ9</accession>
<dbReference type="Gene3D" id="3.40.50.1010">
    <property type="entry name" value="5'-nuclease"/>
    <property type="match status" value="1"/>
</dbReference>
<dbReference type="OrthoDB" id="2060770at2"/>
<sequence>MKQYLLDTNAFFEMLSFLAGKGVRKDEYDFEDIRRGKCYISKITELEILSVIGKYGRGEQEQWQKCSRQIDQDGNKCTHRYYQKGMKPWNKRVCMAMRKLAKEMIEGTSPILKLNVLDIDSEIINRAEGFMMHATKYKFGSQDAIIAATAIINSTEECPMWVVTSDKALKAAMKAEGMEFIVPGVSQVSQSNIQTYIESSNDVTSSPSTL</sequence>